<dbReference type="EMBL" id="BDOQ01000010">
    <property type="protein sequence ID" value="GBG14834.1"/>
    <property type="molecule type" value="Genomic_DNA"/>
</dbReference>
<dbReference type="Proteomes" id="UP000245081">
    <property type="component" value="Unassembled WGS sequence"/>
</dbReference>
<proteinExistence type="predicted"/>
<sequence length="297" mass="32797">MGITRTLHGDLSLTMINSIKLTADFAAVPYLKGTSLWATQARKNKLTLSLEKPNVIVGPNGSGKTAFLTLLAYQTLTYFSGVTSLDDNFTRTGREADMLWSERTWRDDAVFLPGAEFETDNAPAVFYRPQHLAGNESCIVTAMMVGYMDEARAYADAVERKSSGQGCNALLNRVRAALQAPSGDFEYQYINWSGGEAPRELSGKNWVGQYEYRSEILKARKAAYKGAGLPMIILDEPEQSLDALTELELWRAIQQADCSTRQLVVATHSLHPFLNPEAFNIIEAVPGYLAKVQSLLS</sequence>
<gene>
    <name evidence="2" type="ORF">NMK_2435</name>
</gene>
<comment type="caution">
    <text evidence="2">The sequence shown here is derived from an EMBL/GenBank/DDBJ whole genome shotgun (WGS) entry which is preliminary data.</text>
</comment>
<dbReference type="SUPFAM" id="SSF52540">
    <property type="entry name" value="P-loop containing nucleoside triphosphate hydrolases"/>
    <property type="match status" value="1"/>
</dbReference>
<dbReference type="RefSeq" id="WP_109016019.1">
    <property type="nucleotide sequence ID" value="NZ_BDOQ01000010.1"/>
</dbReference>
<dbReference type="InterPro" id="IPR027417">
    <property type="entry name" value="P-loop_NTPase"/>
</dbReference>
<accession>A0A2R5FEE7</accession>
<dbReference type="OrthoDB" id="9157171at2"/>
<feature type="domain" description="AAA+ ATPase" evidence="1">
    <location>
        <begin position="52"/>
        <end position="289"/>
    </location>
</feature>
<evidence type="ECO:0000313" key="3">
    <source>
        <dbReference type="Proteomes" id="UP000245081"/>
    </source>
</evidence>
<evidence type="ECO:0000259" key="1">
    <source>
        <dbReference type="SMART" id="SM00382"/>
    </source>
</evidence>
<name>A0A2R5FEE7_9PROT</name>
<dbReference type="Gene3D" id="3.40.50.300">
    <property type="entry name" value="P-loop containing nucleotide triphosphate hydrolases"/>
    <property type="match status" value="1"/>
</dbReference>
<dbReference type="SMART" id="SM00382">
    <property type="entry name" value="AAA"/>
    <property type="match status" value="1"/>
</dbReference>
<dbReference type="AlphaFoldDB" id="A0A2R5FEE7"/>
<evidence type="ECO:0000313" key="2">
    <source>
        <dbReference type="EMBL" id="GBG14834.1"/>
    </source>
</evidence>
<protein>
    <recommendedName>
        <fullName evidence="1">AAA+ ATPase domain-containing protein</fullName>
    </recommendedName>
</protein>
<reference evidence="2 3" key="1">
    <citation type="journal article" date="2018" name="Environ. Microbiol.">
        <title>Isolation and genomic characterization of Novimethylophilus kurashikiensis gen. nov. sp. nov., a new lanthanide-dependent methylotrophic species of Methylophilaceae.</title>
        <authorList>
            <person name="Lv H."/>
            <person name="Sahin N."/>
            <person name="Tani A."/>
        </authorList>
    </citation>
    <scope>NUCLEOTIDE SEQUENCE [LARGE SCALE GENOMIC DNA]</scope>
    <source>
        <strain evidence="2 3">La2-4</strain>
    </source>
</reference>
<keyword evidence="3" id="KW-1185">Reference proteome</keyword>
<organism evidence="2 3">
    <name type="scientific">Novimethylophilus kurashikiensis</name>
    <dbReference type="NCBI Taxonomy" id="1825523"/>
    <lineage>
        <taxon>Bacteria</taxon>
        <taxon>Pseudomonadati</taxon>
        <taxon>Pseudomonadota</taxon>
        <taxon>Betaproteobacteria</taxon>
        <taxon>Nitrosomonadales</taxon>
        <taxon>Methylophilaceae</taxon>
        <taxon>Novimethylophilus</taxon>
    </lineage>
</organism>
<dbReference type="InterPro" id="IPR003593">
    <property type="entry name" value="AAA+_ATPase"/>
</dbReference>